<reference evidence="1" key="1">
    <citation type="journal article" date="2012" name="Science">
        <title>Fermentation, hydrogen, and sulfur metabolism in multiple uncultivated bacterial phyla.</title>
        <authorList>
            <person name="Wrighton K.C."/>
            <person name="Thomas B.C."/>
            <person name="Sharon I."/>
            <person name="Miller C.S."/>
            <person name="Castelle C.J."/>
            <person name="VerBerkmoes N.C."/>
            <person name="Wilkins M.J."/>
            <person name="Hettich R.L."/>
            <person name="Lipton M.S."/>
            <person name="Williams K.H."/>
            <person name="Long P.E."/>
            <person name="Banfield J.F."/>
        </authorList>
    </citation>
    <scope>NUCLEOTIDE SEQUENCE [LARGE SCALE GENOMIC DNA]</scope>
</reference>
<protein>
    <submittedName>
        <fullName evidence="1">Uncharacterized protein</fullName>
    </submittedName>
</protein>
<evidence type="ECO:0000313" key="1">
    <source>
        <dbReference type="EMBL" id="EKE30138.1"/>
    </source>
</evidence>
<sequence>MLKRQVILETLEMLFEHWEMAEPLYNLVNSMDVTAGVIDEVLHMIDISYRKLDDIDQKEKMELAMDNLKSIKSKEMNERIHENEEVNDAVSNLAY</sequence>
<proteinExistence type="predicted"/>
<organism evidence="1">
    <name type="scientific">uncultured bacterium</name>
    <name type="common">gcode 4</name>
    <dbReference type="NCBI Taxonomy" id="1234023"/>
    <lineage>
        <taxon>Bacteria</taxon>
        <taxon>environmental samples</taxon>
    </lineage>
</organism>
<dbReference type="EMBL" id="AMFJ01000037">
    <property type="protein sequence ID" value="EKE30138.1"/>
    <property type="molecule type" value="Genomic_DNA"/>
</dbReference>
<gene>
    <name evidence="1" type="ORF">ACD_2C00037G0002</name>
</gene>
<name>K2G4J5_9BACT</name>
<accession>K2G4J5</accession>
<comment type="caution">
    <text evidence="1">The sequence shown here is derived from an EMBL/GenBank/DDBJ whole genome shotgun (WGS) entry which is preliminary data.</text>
</comment>
<dbReference type="AlphaFoldDB" id="K2G4J5"/>